<dbReference type="RefSeq" id="WP_092283690.1">
    <property type="nucleotide sequence ID" value="NZ_FOPJ01000001.1"/>
</dbReference>
<accession>A0A1I2Q755</accession>
<dbReference type="AlphaFoldDB" id="A0A1I2Q755"/>
<reference evidence="1 2" key="1">
    <citation type="submission" date="2016-10" db="EMBL/GenBank/DDBJ databases">
        <authorList>
            <person name="de Groot N.N."/>
        </authorList>
    </citation>
    <scope>NUCLEOTIDE SEQUENCE [LARGE SCALE GENOMIC DNA]</scope>
    <source>
        <strain>J11</strain>
        <strain evidence="2">PG 39</strain>
    </source>
</reference>
<sequence length="125" mass="13375">MAITLIPSRKVLSGILIGAGALHFLKPEPFDSIVPSWVPGTPRQATLVSGLAELLIGAGLMNPKSRKAAAYSAAALFAAVFPANVEMARQWQAEKREPLYLAIAYGRLPLQIPLIQSALRIAKES</sequence>
<evidence type="ECO:0000313" key="1">
    <source>
        <dbReference type="EMBL" id="SFG21471.1"/>
    </source>
</evidence>
<gene>
    <name evidence="1" type="ORF">SAMN05660282_00309</name>
</gene>
<name>A0A1I2Q755_9CORY</name>
<dbReference type="PANTHER" id="PTHR36974:SF1">
    <property type="entry name" value="DOXX FAMILY MEMBRANE PROTEIN"/>
    <property type="match status" value="1"/>
</dbReference>
<dbReference type="PANTHER" id="PTHR36974">
    <property type="entry name" value="MEMBRANE PROTEIN-RELATED"/>
    <property type="match status" value="1"/>
</dbReference>
<proteinExistence type="predicted"/>
<evidence type="ECO:0000313" key="2">
    <source>
        <dbReference type="Proteomes" id="UP000199065"/>
    </source>
</evidence>
<dbReference type="Proteomes" id="UP000199065">
    <property type="component" value="Unassembled WGS sequence"/>
</dbReference>
<organism evidence="1 2">
    <name type="scientific">Corynebacterium spheniscorum</name>
    <dbReference type="NCBI Taxonomy" id="185761"/>
    <lineage>
        <taxon>Bacteria</taxon>
        <taxon>Bacillati</taxon>
        <taxon>Actinomycetota</taxon>
        <taxon>Actinomycetes</taxon>
        <taxon>Mycobacteriales</taxon>
        <taxon>Corynebacteriaceae</taxon>
        <taxon>Corynebacterium</taxon>
    </lineage>
</organism>
<protein>
    <submittedName>
        <fullName evidence="1">Uncharacterized membrane protein</fullName>
    </submittedName>
</protein>
<keyword evidence="2" id="KW-1185">Reference proteome</keyword>
<dbReference type="EMBL" id="FOPJ01000001">
    <property type="protein sequence ID" value="SFG21471.1"/>
    <property type="molecule type" value="Genomic_DNA"/>
</dbReference>
<dbReference type="OrthoDB" id="3267646at2"/>
<dbReference type="STRING" id="185761.SAMN05660282_00309"/>